<gene>
    <name evidence="2" type="ORF">SAMN05421666_1187</name>
</gene>
<keyword evidence="1" id="KW-1133">Transmembrane helix</keyword>
<dbReference type="AlphaFoldDB" id="A0A1N7FMY3"/>
<keyword evidence="1" id="KW-0812">Transmembrane</keyword>
<evidence type="ECO:0000313" key="3">
    <source>
        <dbReference type="Proteomes" id="UP000186019"/>
    </source>
</evidence>
<keyword evidence="1" id="KW-0472">Membrane</keyword>
<feature type="transmembrane region" description="Helical" evidence="1">
    <location>
        <begin position="99"/>
        <end position="120"/>
    </location>
</feature>
<name>A0A1N7FMY3_9RHOB</name>
<sequence>MVDPKTFQADIDALSQKLRSRVGARGRSLEAQLRRAGRALPKAARQGGSRLVKLEKMMAHPRLRRLVRAEDVAAALGAVSAPLDQIDVKERRKDRALRLAGSTVGNLLILGALIVILLRWRGLV</sequence>
<dbReference type="RefSeq" id="WP_076531805.1">
    <property type="nucleotide sequence ID" value="NZ_FOAC01000001.1"/>
</dbReference>
<evidence type="ECO:0000256" key="1">
    <source>
        <dbReference type="SAM" id="Phobius"/>
    </source>
</evidence>
<reference evidence="2 3" key="1">
    <citation type="submission" date="2017-01" db="EMBL/GenBank/DDBJ databases">
        <authorList>
            <person name="Mah S.A."/>
            <person name="Swanson W.J."/>
            <person name="Moy G.W."/>
            <person name="Vacquier V.D."/>
        </authorList>
    </citation>
    <scope>NUCLEOTIDE SEQUENCE [LARGE SCALE GENOMIC DNA]</scope>
    <source>
        <strain evidence="2 3">DSM 29590</strain>
    </source>
</reference>
<dbReference type="EMBL" id="FTNV01000001">
    <property type="protein sequence ID" value="SIS01596.1"/>
    <property type="molecule type" value="Genomic_DNA"/>
</dbReference>
<dbReference type="Proteomes" id="UP000186019">
    <property type="component" value="Unassembled WGS sequence"/>
</dbReference>
<dbReference type="OrthoDB" id="7874312at2"/>
<organism evidence="2 3">
    <name type="scientific">Roseovarius nanhaiticus</name>
    <dbReference type="NCBI Taxonomy" id="573024"/>
    <lineage>
        <taxon>Bacteria</taxon>
        <taxon>Pseudomonadati</taxon>
        <taxon>Pseudomonadota</taxon>
        <taxon>Alphaproteobacteria</taxon>
        <taxon>Rhodobacterales</taxon>
        <taxon>Roseobacteraceae</taxon>
        <taxon>Roseovarius</taxon>
    </lineage>
</organism>
<accession>A0A1N7FMY3</accession>
<keyword evidence="3" id="KW-1185">Reference proteome</keyword>
<dbReference type="STRING" id="573024.SAMN05216208_0949"/>
<evidence type="ECO:0000313" key="2">
    <source>
        <dbReference type="EMBL" id="SIS01596.1"/>
    </source>
</evidence>
<protein>
    <submittedName>
        <fullName evidence="2">Uncharacterized protein</fullName>
    </submittedName>
</protein>
<proteinExistence type="predicted"/>